<dbReference type="AlphaFoldDB" id="X1IIS8"/>
<reference evidence="1" key="1">
    <citation type="journal article" date="2014" name="Front. Microbiol.">
        <title>High frequency of phylogenetically diverse reductive dehalogenase-homologous genes in deep subseafloor sedimentary metagenomes.</title>
        <authorList>
            <person name="Kawai M."/>
            <person name="Futagami T."/>
            <person name="Toyoda A."/>
            <person name="Takaki Y."/>
            <person name="Nishi S."/>
            <person name="Hori S."/>
            <person name="Arai W."/>
            <person name="Tsubouchi T."/>
            <person name="Morono Y."/>
            <person name="Uchiyama I."/>
            <person name="Ito T."/>
            <person name="Fujiyama A."/>
            <person name="Inagaki F."/>
            <person name="Takami H."/>
        </authorList>
    </citation>
    <scope>NUCLEOTIDE SEQUENCE</scope>
    <source>
        <strain evidence="1">Expedition CK06-06</strain>
    </source>
</reference>
<name>X1IIS8_9ZZZZ</name>
<comment type="caution">
    <text evidence="1">The sequence shown here is derived from an EMBL/GenBank/DDBJ whole genome shotgun (WGS) entry which is preliminary data.</text>
</comment>
<gene>
    <name evidence="1" type="ORF">S03H2_50524</name>
</gene>
<sequence length="106" mass="11950">MTVLVYKHAADGHWHQKTVHTEDDLNEVHESDFVKEVVIVSVKGKLVISNEDSKRVLTEMEAAVKDCRKGLLKAKEAGKEANDDQLKQIESVEDIVTSLQGRPERQ</sequence>
<accession>X1IIS8</accession>
<evidence type="ECO:0000313" key="1">
    <source>
        <dbReference type="EMBL" id="GAH66009.1"/>
    </source>
</evidence>
<proteinExistence type="predicted"/>
<protein>
    <submittedName>
        <fullName evidence="1">Uncharacterized protein</fullName>
    </submittedName>
</protein>
<dbReference type="EMBL" id="BARU01031997">
    <property type="protein sequence ID" value="GAH66009.1"/>
    <property type="molecule type" value="Genomic_DNA"/>
</dbReference>
<organism evidence="1">
    <name type="scientific">marine sediment metagenome</name>
    <dbReference type="NCBI Taxonomy" id="412755"/>
    <lineage>
        <taxon>unclassified sequences</taxon>
        <taxon>metagenomes</taxon>
        <taxon>ecological metagenomes</taxon>
    </lineage>
</organism>